<evidence type="ECO:0000313" key="1">
    <source>
        <dbReference type="EMBL" id="KAJ3645362.1"/>
    </source>
</evidence>
<dbReference type="AlphaFoldDB" id="A0AA38HY93"/>
<organism evidence="1 2">
    <name type="scientific">Zophobas morio</name>
    <dbReference type="NCBI Taxonomy" id="2755281"/>
    <lineage>
        <taxon>Eukaryota</taxon>
        <taxon>Metazoa</taxon>
        <taxon>Ecdysozoa</taxon>
        <taxon>Arthropoda</taxon>
        <taxon>Hexapoda</taxon>
        <taxon>Insecta</taxon>
        <taxon>Pterygota</taxon>
        <taxon>Neoptera</taxon>
        <taxon>Endopterygota</taxon>
        <taxon>Coleoptera</taxon>
        <taxon>Polyphaga</taxon>
        <taxon>Cucujiformia</taxon>
        <taxon>Tenebrionidae</taxon>
        <taxon>Zophobas</taxon>
    </lineage>
</organism>
<proteinExistence type="predicted"/>
<accession>A0AA38HY93</accession>
<reference evidence="1" key="1">
    <citation type="journal article" date="2023" name="G3 (Bethesda)">
        <title>Whole genome assemblies of Zophobas morio and Tenebrio molitor.</title>
        <authorList>
            <person name="Kaur S."/>
            <person name="Stinson S.A."/>
            <person name="diCenzo G.C."/>
        </authorList>
    </citation>
    <scope>NUCLEOTIDE SEQUENCE</scope>
    <source>
        <strain evidence="1">QUZm001</strain>
    </source>
</reference>
<name>A0AA38HY93_9CUCU</name>
<gene>
    <name evidence="1" type="ORF">Zmor_023028</name>
</gene>
<dbReference type="EMBL" id="JALNTZ010000007">
    <property type="protein sequence ID" value="KAJ3645362.1"/>
    <property type="molecule type" value="Genomic_DNA"/>
</dbReference>
<evidence type="ECO:0000313" key="2">
    <source>
        <dbReference type="Proteomes" id="UP001168821"/>
    </source>
</evidence>
<sequence length="114" mass="12463">MQMQLIAGVGCAYVVPIGNQCSRAVKMGPACSQKLCIIVSDVHLARMTAKANMNQGLIEYTQKRESRCNRCLIAPPKMAPAAMSLTDNKCFYATLTKIKRERVEDLTPVSAVIS</sequence>
<comment type="caution">
    <text evidence="1">The sequence shown here is derived from an EMBL/GenBank/DDBJ whole genome shotgun (WGS) entry which is preliminary data.</text>
</comment>
<dbReference type="Proteomes" id="UP001168821">
    <property type="component" value="Unassembled WGS sequence"/>
</dbReference>
<keyword evidence="2" id="KW-1185">Reference proteome</keyword>
<protein>
    <submittedName>
        <fullName evidence="1">Uncharacterized protein</fullName>
    </submittedName>
</protein>